<dbReference type="Proteomes" id="UP000198901">
    <property type="component" value="Unassembled WGS sequence"/>
</dbReference>
<dbReference type="GO" id="GO:0004357">
    <property type="term" value="F:glutamate-cysteine ligase activity"/>
    <property type="evidence" value="ECO:0007669"/>
    <property type="project" value="UniProtKB-EC"/>
</dbReference>
<dbReference type="EMBL" id="FNGS01000005">
    <property type="protein sequence ID" value="SDM27826.1"/>
    <property type="molecule type" value="Genomic_DNA"/>
</dbReference>
<comment type="catalytic activity">
    <reaction evidence="4">
        <text>L-cysteine + L-glutamate + ATP = gamma-L-glutamyl-L-cysteine + ADP + phosphate + H(+)</text>
        <dbReference type="Rhea" id="RHEA:13285"/>
        <dbReference type="ChEBI" id="CHEBI:15378"/>
        <dbReference type="ChEBI" id="CHEBI:29985"/>
        <dbReference type="ChEBI" id="CHEBI:30616"/>
        <dbReference type="ChEBI" id="CHEBI:35235"/>
        <dbReference type="ChEBI" id="CHEBI:43474"/>
        <dbReference type="ChEBI" id="CHEBI:58173"/>
        <dbReference type="ChEBI" id="CHEBI:456216"/>
        <dbReference type="EC" id="6.3.2.2"/>
    </reaction>
</comment>
<dbReference type="InterPro" id="IPR050141">
    <property type="entry name" value="GCL_type2/YbdK_subfam"/>
</dbReference>
<dbReference type="InterPro" id="IPR006336">
    <property type="entry name" value="GCS2"/>
</dbReference>
<name>A0A1G9RX72_9BACT</name>
<dbReference type="PANTHER" id="PTHR36510">
    <property type="entry name" value="GLUTAMATE--CYSTEINE LIGASE 2-RELATED"/>
    <property type="match status" value="1"/>
</dbReference>
<sequence length="367" mass="42617">MPVFTLGIEEEFQTIDPDSRELRSHMSKIVDGGKIILQERVKAEMHQAVVEVGTNICTNIHEAREEVTFLRREIMELADKQNLRIAAAGTHPFSDWVDQLITPNPRYDQLISEMRDVARSNLIFGLHVHVGIPSRNEGLQIMNAVRYFLPHIYALSTNSPFWCGRDTGFKSYRSKVFDKFPRTGIPEYFNSANEYDEYVNLLIKTNCIDDGKKIWWDIRLHPHFDTVEFRICDIPMRVDETICLAALMQALVVKIYKLMKQNLNFRMYRKALISENKWRAARYGISGKLIDFGRQEEVSYTTLAQELLDFIDDVVDELGSRKEVEYINTILRMGTGADRQLAVWEQTRDMKKVVDFIVQETSHGIRS</sequence>
<dbReference type="InterPro" id="IPR014746">
    <property type="entry name" value="Gln_synth/guanido_kin_cat_dom"/>
</dbReference>
<dbReference type="InterPro" id="IPR011793">
    <property type="entry name" value="YbdK"/>
</dbReference>
<dbReference type="AlphaFoldDB" id="A0A1G9RX72"/>
<dbReference type="OrthoDB" id="9769628at2"/>
<comment type="function">
    <text evidence="4">ATP-dependent carboxylate-amine ligase which exhibits weak glutamate--cysteine ligase activity.</text>
</comment>
<dbReference type="PANTHER" id="PTHR36510:SF1">
    <property type="entry name" value="GLUTAMATE--CYSTEINE LIGASE 2-RELATED"/>
    <property type="match status" value="1"/>
</dbReference>
<gene>
    <name evidence="5" type="ORF">SAMN04488090_3087</name>
</gene>
<proteinExistence type="inferred from homology"/>
<dbReference type="RefSeq" id="WP_093203999.1">
    <property type="nucleotide sequence ID" value="NZ_FNGS01000005.1"/>
</dbReference>
<dbReference type="EC" id="6.3.2.2" evidence="4"/>
<evidence type="ECO:0000256" key="4">
    <source>
        <dbReference type="HAMAP-Rule" id="MF_01609"/>
    </source>
</evidence>
<dbReference type="NCBIfam" id="NF010039">
    <property type="entry name" value="PRK13515.1"/>
    <property type="match status" value="1"/>
</dbReference>
<dbReference type="GO" id="GO:0005524">
    <property type="term" value="F:ATP binding"/>
    <property type="evidence" value="ECO:0007669"/>
    <property type="project" value="UniProtKB-KW"/>
</dbReference>
<comment type="similarity">
    <text evidence="4">Belongs to the glutamate--cysteine ligase type 2 family. YbdK subfamily.</text>
</comment>
<dbReference type="GO" id="GO:0042398">
    <property type="term" value="P:modified amino acid biosynthetic process"/>
    <property type="evidence" value="ECO:0007669"/>
    <property type="project" value="InterPro"/>
</dbReference>
<evidence type="ECO:0000256" key="3">
    <source>
        <dbReference type="ARBA" id="ARBA00022840"/>
    </source>
</evidence>
<evidence type="ECO:0000313" key="6">
    <source>
        <dbReference type="Proteomes" id="UP000198901"/>
    </source>
</evidence>
<evidence type="ECO:0000313" key="5">
    <source>
        <dbReference type="EMBL" id="SDM27826.1"/>
    </source>
</evidence>
<keyword evidence="1 4" id="KW-0436">Ligase</keyword>
<accession>A0A1G9RX72</accession>
<protein>
    <recommendedName>
        <fullName evidence="4">Putative glutamate--cysteine ligase 2</fullName>
        <ecNumber evidence="4">6.3.2.2</ecNumber>
    </recommendedName>
    <alternativeName>
        <fullName evidence="4">Gamma-glutamylcysteine synthetase 2</fullName>
        <shortName evidence="4">GCS 2</shortName>
        <shortName evidence="4">Gamma-GCS 2</shortName>
    </alternativeName>
</protein>
<reference evidence="5 6" key="1">
    <citation type="submission" date="2016-10" db="EMBL/GenBank/DDBJ databases">
        <authorList>
            <person name="de Groot N.N."/>
        </authorList>
    </citation>
    <scope>NUCLEOTIDE SEQUENCE [LARGE SCALE GENOMIC DNA]</scope>
    <source>
        <strain evidence="5 6">DSM 21668</strain>
    </source>
</reference>
<evidence type="ECO:0000256" key="1">
    <source>
        <dbReference type="ARBA" id="ARBA00022598"/>
    </source>
</evidence>
<dbReference type="NCBIfam" id="TIGR02050">
    <property type="entry name" value="gshA_cyan_rel"/>
    <property type="match status" value="1"/>
</dbReference>
<evidence type="ECO:0000256" key="2">
    <source>
        <dbReference type="ARBA" id="ARBA00022741"/>
    </source>
</evidence>
<dbReference type="SUPFAM" id="SSF55931">
    <property type="entry name" value="Glutamine synthetase/guanido kinase"/>
    <property type="match status" value="1"/>
</dbReference>
<dbReference type="STRING" id="563176.SAMN04488090_3087"/>
<keyword evidence="3 4" id="KW-0067">ATP-binding</keyword>
<dbReference type="HAMAP" id="MF_01609">
    <property type="entry name" value="Glu_cys_ligase_2"/>
    <property type="match status" value="1"/>
</dbReference>
<dbReference type="Gene3D" id="3.30.590.20">
    <property type="match status" value="1"/>
</dbReference>
<dbReference type="Pfam" id="PF04107">
    <property type="entry name" value="GCS2"/>
    <property type="match status" value="1"/>
</dbReference>
<keyword evidence="2 4" id="KW-0547">Nucleotide-binding</keyword>
<organism evidence="5 6">
    <name type="scientific">Siphonobacter aquaeclarae</name>
    <dbReference type="NCBI Taxonomy" id="563176"/>
    <lineage>
        <taxon>Bacteria</taxon>
        <taxon>Pseudomonadati</taxon>
        <taxon>Bacteroidota</taxon>
        <taxon>Cytophagia</taxon>
        <taxon>Cytophagales</taxon>
        <taxon>Cytophagaceae</taxon>
        <taxon>Siphonobacter</taxon>
    </lineage>
</organism>
<keyword evidence="6" id="KW-1185">Reference proteome</keyword>